<evidence type="ECO:0000313" key="1">
    <source>
        <dbReference type="EMBL" id="MBS4224117.1"/>
    </source>
</evidence>
<name>A0A942UR78_9BACI</name>
<dbReference type="RefSeq" id="WP_213099165.1">
    <property type="nucleotide sequence ID" value="NZ_JAGYPH010000003.1"/>
</dbReference>
<evidence type="ECO:0008006" key="3">
    <source>
        <dbReference type="Google" id="ProtNLM"/>
    </source>
</evidence>
<comment type="caution">
    <text evidence="1">The sequence shown here is derived from an EMBL/GenBank/DDBJ whole genome shotgun (WGS) entry which is preliminary data.</text>
</comment>
<dbReference type="AlphaFoldDB" id="A0A942UR78"/>
<gene>
    <name evidence="1" type="ORF">KHA91_15455</name>
</gene>
<organism evidence="1 2">
    <name type="scientific">Lederbergia citrea</name>
    <dbReference type="NCBI Taxonomy" id="2833581"/>
    <lineage>
        <taxon>Bacteria</taxon>
        <taxon>Bacillati</taxon>
        <taxon>Bacillota</taxon>
        <taxon>Bacilli</taxon>
        <taxon>Bacillales</taxon>
        <taxon>Bacillaceae</taxon>
        <taxon>Lederbergia</taxon>
    </lineage>
</organism>
<reference evidence="1 2" key="1">
    <citation type="submission" date="2021-05" db="EMBL/GenBank/DDBJ databases">
        <title>Novel Bacillus species.</title>
        <authorList>
            <person name="Liu G."/>
        </authorList>
    </citation>
    <scope>NUCLEOTIDE SEQUENCE [LARGE SCALE GENOMIC DNA]</scope>
    <source>
        <strain evidence="1 2">FJAT-49682</strain>
    </source>
</reference>
<evidence type="ECO:0000313" key="2">
    <source>
        <dbReference type="Proteomes" id="UP000676456"/>
    </source>
</evidence>
<dbReference type="EMBL" id="JAGYPN010000003">
    <property type="protein sequence ID" value="MBS4224117.1"/>
    <property type="molecule type" value="Genomic_DNA"/>
</dbReference>
<dbReference type="PROSITE" id="PS51257">
    <property type="entry name" value="PROKAR_LIPOPROTEIN"/>
    <property type="match status" value="1"/>
</dbReference>
<sequence length="123" mass="14234">MKTKVIVVLILLVFTIACQRKTMTFEEVYPGNLSDVTKIEIRHGGGKLKTVIDQMVIEKWLTEIKDISFIPKKNHEKIKGYLYAVNLYEGETLTFSFTTTEINDNYEVNEALIQKLEELFVDN</sequence>
<dbReference type="Proteomes" id="UP000676456">
    <property type="component" value="Unassembled WGS sequence"/>
</dbReference>
<keyword evidence="2" id="KW-1185">Reference proteome</keyword>
<accession>A0A942UR78</accession>
<proteinExistence type="predicted"/>
<protein>
    <recommendedName>
        <fullName evidence="3">Lipoprotein</fullName>
    </recommendedName>
</protein>